<dbReference type="AlphaFoldDB" id="A0A133U5V7"/>
<keyword evidence="2" id="KW-1185">Reference proteome</keyword>
<evidence type="ECO:0000313" key="2">
    <source>
        <dbReference type="Proteomes" id="UP000070163"/>
    </source>
</evidence>
<sequence>MIQENLITFLQCNSVVEGIRKLNESSKHFIEISLERLYEYFSKEASETKISIGEDTEPSVISEDSL</sequence>
<protein>
    <submittedName>
        <fullName evidence="1">Uncharacterized protein</fullName>
    </submittedName>
</protein>
<gene>
    <name evidence="1" type="ORF">AKJ57_05135</name>
</gene>
<reference evidence="1 2" key="1">
    <citation type="journal article" date="2016" name="Sci. Rep.">
        <title>Metabolic traits of an uncultured archaeal lineage -MSBL1- from brine pools of the Red Sea.</title>
        <authorList>
            <person name="Mwirichia R."/>
            <person name="Alam I."/>
            <person name="Rashid M."/>
            <person name="Vinu M."/>
            <person name="Ba-Alawi W."/>
            <person name="Anthony Kamau A."/>
            <person name="Kamanda Ngugi D."/>
            <person name="Goker M."/>
            <person name="Klenk H.P."/>
            <person name="Bajic V."/>
            <person name="Stingl U."/>
        </authorList>
    </citation>
    <scope>NUCLEOTIDE SEQUENCE [LARGE SCALE GENOMIC DNA]</scope>
    <source>
        <strain evidence="1">SCGC-AAA259A05</strain>
    </source>
</reference>
<name>A0A133U5V7_9EURY</name>
<proteinExistence type="predicted"/>
<organism evidence="1 2">
    <name type="scientific">candidate division MSBL1 archaeon SCGC-AAA259A05</name>
    <dbReference type="NCBI Taxonomy" id="1698259"/>
    <lineage>
        <taxon>Archaea</taxon>
        <taxon>Methanobacteriati</taxon>
        <taxon>Methanobacteriota</taxon>
        <taxon>candidate division MSBL1</taxon>
    </lineage>
</organism>
<evidence type="ECO:0000313" key="1">
    <source>
        <dbReference type="EMBL" id="KXA89579.1"/>
    </source>
</evidence>
<accession>A0A133U5V7</accession>
<comment type="caution">
    <text evidence="1">The sequence shown here is derived from an EMBL/GenBank/DDBJ whole genome shotgun (WGS) entry which is preliminary data.</text>
</comment>
<dbReference type="EMBL" id="LHXJ01000072">
    <property type="protein sequence ID" value="KXA89579.1"/>
    <property type="molecule type" value="Genomic_DNA"/>
</dbReference>
<dbReference type="Proteomes" id="UP000070163">
    <property type="component" value="Unassembled WGS sequence"/>
</dbReference>